<dbReference type="SUPFAM" id="SSF48264">
    <property type="entry name" value="Cytochrome P450"/>
    <property type="match status" value="1"/>
</dbReference>
<keyword evidence="4" id="KW-1185">Reference proteome</keyword>
<protein>
    <submittedName>
        <fullName evidence="3">Cytochrome P450</fullName>
    </submittedName>
</protein>
<keyword evidence="2" id="KW-0560">Oxidoreductase</keyword>
<evidence type="ECO:0000313" key="4">
    <source>
        <dbReference type="Proteomes" id="UP001199469"/>
    </source>
</evidence>
<reference evidence="3 4" key="1">
    <citation type="submission" date="2021-11" db="EMBL/GenBank/DDBJ databases">
        <title>Draft genome sequence of Actinomycetospora sp. SF1 isolated from the rhizosphere soil.</title>
        <authorList>
            <person name="Duangmal K."/>
            <person name="Chantavorakit T."/>
        </authorList>
    </citation>
    <scope>NUCLEOTIDE SEQUENCE [LARGE SCALE GENOMIC DNA]</scope>
    <source>
        <strain evidence="3 4">TBRC 5722</strain>
    </source>
</reference>
<dbReference type="InterPro" id="IPR036396">
    <property type="entry name" value="Cyt_P450_sf"/>
</dbReference>
<dbReference type="PROSITE" id="PS00086">
    <property type="entry name" value="CYTOCHROME_P450"/>
    <property type="match status" value="1"/>
</dbReference>
<dbReference type="InterPro" id="IPR002397">
    <property type="entry name" value="Cyt_P450_B"/>
</dbReference>
<proteinExistence type="inferred from homology"/>
<dbReference type="CDD" id="cd11030">
    <property type="entry name" value="CYP105-like"/>
    <property type="match status" value="1"/>
</dbReference>
<dbReference type="InterPro" id="IPR001128">
    <property type="entry name" value="Cyt_P450"/>
</dbReference>
<dbReference type="Gene3D" id="1.10.630.10">
    <property type="entry name" value="Cytochrome P450"/>
    <property type="match status" value="1"/>
</dbReference>
<keyword evidence="2" id="KW-0408">Iron</keyword>
<dbReference type="PANTHER" id="PTHR46696:SF1">
    <property type="entry name" value="CYTOCHROME P450 YJIB-RELATED"/>
    <property type="match status" value="1"/>
</dbReference>
<dbReference type="Proteomes" id="UP001199469">
    <property type="component" value="Unassembled WGS sequence"/>
</dbReference>
<evidence type="ECO:0000313" key="3">
    <source>
        <dbReference type="EMBL" id="MCD2194111.1"/>
    </source>
</evidence>
<dbReference type="InterPro" id="IPR017972">
    <property type="entry name" value="Cyt_P450_CS"/>
</dbReference>
<organism evidence="3 4">
    <name type="scientific">Actinomycetospora endophytica</name>
    <dbReference type="NCBI Taxonomy" id="2291215"/>
    <lineage>
        <taxon>Bacteria</taxon>
        <taxon>Bacillati</taxon>
        <taxon>Actinomycetota</taxon>
        <taxon>Actinomycetes</taxon>
        <taxon>Pseudonocardiales</taxon>
        <taxon>Pseudonocardiaceae</taxon>
        <taxon>Actinomycetospora</taxon>
    </lineage>
</organism>
<dbReference type="EMBL" id="JAJNDB010000002">
    <property type="protein sequence ID" value="MCD2194111.1"/>
    <property type="molecule type" value="Genomic_DNA"/>
</dbReference>
<name>A0ABS8P9N5_9PSEU</name>
<accession>A0ABS8P9N5</accession>
<evidence type="ECO:0000256" key="1">
    <source>
        <dbReference type="ARBA" id="ARBA00010617"/>
    </source>
</evidence>
<comment type="caution">
    <text evidence="3">The sequence shown here is derived from an EMBL/GenBank/DDBJ whole genome shotgun (WGS) entry which is preliminary data.</text>
</comment>
<keyword evidence="2" id="KW-0479">Metal-binding</keyword>
<dbReference type="PRINTS" id="PR00359">
    <property type="entry name" value="BP450"/>
</dbReference>
<dbReference type="PRINTS" id="PR00385">
    <property type="entry name" value="P450"/>
</dbReference>
<dbReference type="Pfam" id="PF00067">
    <property type="entry name" value="p450"/>
    <property type="match status" value="2"/>
</dbReference>
<evidence type="ECO:0000256" key="2">
    <source>
        <dbReference type="RuleBase" id="RU000461"/>
    </source>
</evidence>
<sequence>MVSVGSGRTSTARASIARRLDGARTRVTGFVARQYLAWRSRRGLDPLSLIPDYALMPLRRDGLDPVPALREAREDHPVRDFPLPFGVKAWLVTGHAEAREILGRSSGLSTDFGHLVGSAGIKSGQNPGGLGFTDPPEHTRLRRLLTPEFTGRRLSRLGPRIAEIVEGRLDAMAELHAAGEEIDLVRDFATPIPSLTICELLGIPYDERDEFQALSTARFDLLGGAASSAFDKISESLDYLRGVVERQRAEPGDGLLGMLIREHGEELDTDELAELADGLLTGGLETSASMLALGAVLLLRDESVAAMVRDEPESVPGFVEELLRYLTVVQIAFPRFATQDMVVGGVAIAEGDALLVSLSGADRDPRLTPDPEVFDPRRPPSPHLAFGHGIHRCIGAELARMELRTAYPALLQRFPKLAFAADERTLPLRTTSVVYGVDALPVTLG</sequence>
<keyword evidence="2" id="KW-0503">Monooxygenase</keyword>
<gene>
    <name evidence="3" type="ORF">LQ327_12070</name>
</gene>
<dbReference type="PANTHER" id="PTHR46696">
    <property type="entry name" value="P450, PUTATIVE (EUROFUNG)-RELATED"/>
    <property type="match status" value="1"/>
</dbReference>
<comment type="similarity">
    <text evidence="1 2">Belongs to the cytochrome P450 family.</text>
</comment>
<keyword evidence="2" id="KW-0349">Heme</keyword>